<dbReference type="PROSITE" id="PS00076">
    <property type="entry name" value="PYRIDINE_REDOX_1"/>
    <property type="match status" value="1"/>
</dbReference>
<dbReference type="AlphaFoldDB" id="A0A0X1U754"/>
<keyword evidence="6 16" id="KW-0285">Flavoprotein</keyword>
<dbReference type="InterPro" id="IPR001100">
    <property type="entry name" value="Pyr_nuc-diS_OxRdtase"/>
</dbReference>
<feature type="binding site" evidence="14">
    <location>
        <position position="204"/>
    </location>
    <ligand>
        <name>NAD(+)</name>
        <dbReference type="ChEBI" id="CHEBI:57540"/>
    </ligand>
</feature>
<evidence type="ECO:0000256" key="10">
    <source>
        <dbReference type="ARBA" id="ARBA00023157"/>
    </source>
</evidence>
<evidence type="ECO:0000313" key="20">
    <source>
        <dbReference type="EMBL" id="SHF09086.1"/>
    </source>
</evidence>
<name>A0A0X1U754_ANAPI</name>
<keyword evidence="21" id="KW-1185">Reference proteome</keyword>
<dbReference type="PRINTS" id="PR00368">
    <property type="entry name" value="FADPNR"/>
</dbReference>
<comment type="miscellaneous">
    <text evidence="16">The active site is a redox-active disulfide bond.</text>
</comment>
<dbReference type="GO" id="GO:0006103">
    <property type="term" value="P:2-oxoglutarate metabolic process"/>
    <property type="evidence" value="ECO:0007669"/>
    <property type="project" value="TreeGrafter"/>
</dbReference>
<dbReference type="GO" id="GO:0005737">
    <property type="term" value="C:cytoplasm"/>
    <property type="evidence" value="ECO:0007669"/>
    <property type="project" value="UniProtKB-SubCell"/>
</dbReference>
<evidence type="ECO:0000259" key="17">
    <source>
        <dbReference type="Pfam" id="PF02852"/>
    </source>
</evidence>
<evidence type="ECO:0000256" key="2">
    <source>
        <dbReference type="ARBA" id="ARBA00007532"/>
    </source>
</evidence>
<sequence length="470" mass="50927">MYMDKTFDLIVIGAGPGGYVAAIKAAKLGLSTAIIEYREVGGTCLNRGCIPTKAMLHAASLYKEIKEAERFGVFAENVSFEYSKIMEYKEDTCLKLREGILSLLKANGVALITGKARLEKDKTVTVTHDETVDTYRAKSIILATGAVPSKIPVEGSQLDGVLNSEDLFLLEEVPQSLVIVGGGVIGVEMAKVFSSLHTKITLIEAAPRLISNFDKEIAQSLKMMLKKQGVEIFTSSLIKNIEKNKEGLLCSFDEDGEKKKVSAQYVLFAVGREPNTHGLFGEGITIEMAGKKVAVNDGFETSIKGVYAIGDLSSDIQLAHNAIAQGIQIAHRLGGGNSTEELRVIPSCIYTNPEIASVGITEEEAKKKEIPVKVGKFIMSGNGKTLISKDERGFIKVISHSKSGIILGAQLMCARATDMVGEFAMAITNRLTVDDMLKTVRPHPTYNEAITEALEEIEGQGIHVMPKRKI</sequence>
<keyword evidence="5" id="KW-0963">Cytoplasm</keyword>
<dbReference type="KEGG" id="cpro:CPRO_11680"/>
<dbReference type="Pfam" id="PF07992">
    <property type="entry name" value="Pyr_redox_2"/>
    <property type="match status" value="1"/>
</dbReference>
<dbReference type="Proteomes" id="UP000184204">
    <property type="component" value="Unassembled WGS sequence"/>
</dbReference>
<dbReference type="SUPFAM" id="SSF55424">
    <property type="entry name" value="FAD/NAD-linked reductases, dimerisation (C-terminal) domain"/>
    <property type="match status" value="1"/>
</dbReference>
<dbReference type="InterPro" id="IPR004099">
    <property type="entry name" value="Pyr_nucl-diS_OxRdtase_dimer"/>
</dbReference>
<evidence type="ECO:0000256" key="12">
    <source>
        <dbReference type="ARBA" id="ARBA00049187"/>
    </source>
</evidence>
<feature type="binding site" evidence="14">
    <location>
        <begin position="181"/>
        <end position="188"/>
    </location>
    <ligand>
        <name>NAD(+)</name>
        <dbReference type="ChEBI" id="CHEBI:57540"/>
    </ligand>
</feature>
<dbReference type="PANTHER" id="PTHR22912:SF217">
    <property type="entry name" value="DIHYDROLIPOYL DEHYDROGENASE"/>
    <property type="match status" value="1"/>
</dbReference>
<evidence type="ECO:0000259" key="18">
    <source>
        <dbReference type="Pfam" id="PF07992"/>
    </source>
</evidence>
<comment type="cofactor">
    <cofactor evidence="14 16">
        <name>FAD</name>
        <dbReference type="ChEBI" id="CHEBI:57692"/>
    </cofactor>
    <text evidence="14 16">Binds 1 FAD per subunit.</text>
</comment>
<dbReference type="InterPro" id="IPR036188">
    <property type="entry name" value="FAD/NAD-bd_sf"/>
</dbReference>
<proteinExistence type="inferred from homology"/>
<evidence type="ECO:0000256" key="6">
    <source>
        <dbReference type="ARBA" id="ARBA00022630"/>
    </source>
</evidence>
<keyword evidence="11 16" id="KW-0676">Redox-active center</keyword>
<reference evidence="20" key="4">
    <citation type="submission" date="2016-11" db="EMBL/GenBank/DDBJ databases">
        <authorList>
            <person name="Varghese N."/>
            <person name="Submissions S."/>
        </authorList>
    </citation>
    <scope>NUCLEOTIDE SEQUENCE</scope>
    <source>
        <strain evidence="20">DSM 1682</strain>
    </source>
</reference>
<keyword evidence="9 14" id="KW-0520">NAD</keyword>
<evidence type="ECO:0000313" key="19">
    <source>
        <dbReference type="EMBL" id="AMJ40761.1"/>
    </source>
</evidence>
<evidence type="ECO:0000256" key="9">
    <source>
        <dbReference type="ARBA" id="ARBA00023027"/>
    </source>
</evidence>
<dbReference type="GO" id="GO:0004148">
    <property type="term" value="F:dihydrolipoyl dehydrogenase (NADH) activity"/>
    <property type="evidence" value="ECO:0007669"/>
    <property type="project" value="UniProtKB-EC"/>
</dbReference>
<dbReference type="Gene3D" id="3.50.50.60">
    <property type="entry name" value="FAD/NAD(P)-binding domain"/>
    <property type="match status" value="2"/>
</dbReference>
<evidence type="ECO:0000256" key="8">
    <source>
        <dbReference type="ARBA" id="ARBA00023002"/>
    </source>
</evidence>
<dbReference type="Pfam" id="PF02852">
    <property type="entry name" value="Pyr_redox_dim"/>
    <property type="match status" value="1"/>
</dbReference>
<comment type="similarity">
    <text evidence="2 16">Belongs to the class-I pyridine nucleotide-disulfide oxidoreductase family.</text>
</comment>
<dbReference type="PRINTS" id="PR00411">
    <property type="entry name" value="PNDRDTASEI"/>
</dbReference>
<dbReference type="NCBIfam" id="TIGR01350">
    <property type="entry name" value="lipoamide_DH"/>
    <property type="match status" value="1"/>
</dbReference>
<gene>
    <name evidence="19" type="primary">pdhD_1</name>
    <name evidence="19" type="ORF">CPRO_11680</name>
    <name evidence="20" type="ORF">SAMN02745151_02755</name>
</gene>
<reference evidence="19 21" key="1">
    <citation type="journal article" date="2016" name="Genome Announc.">
        <title>Complete Genome Sequence of the Amino Acid-Fermenting Clostridium propionicum X2 (DSM 1682).</title>
        <authorList>
            <person name="Poehlein A."/>
            <person name="Schlien K."/>
            <person name="Chowdhury N.P."/>
            <person name="Gottschalk G."/>
            <person name="Buckel W."/>
            <person name="Daniel R."/>
        </authorList>
    </citation>
    <scope>NUCLEOTIDE SEQUENCE [LARGE SCALE GENOMIC DNA]</scope>
    <source>
        <strain evidence="19 21">X2</strain>
    </source>
</reference>
<feature type="binding site" evidence="14">
    <location>
        <position position="53"/>
    </location>
    <ligand>
        <name>FAD</name>
        <dbReference type="ChEBI" id="CHEBI:57692"/>
    </ligand>
</feature>
<evidence type="ECO:0000256" key="15">
    <source>
        <dbReference type="PIRSR" id="PIRSR000350-4"/>
    </source>
</evidence>
<reference evidence="22" key="3">
    <citation type="submission" date="2016-11" db="EMBL/GenBank/DDBJ databases">
        <authorList>
            <person name="Jaros S."/>
            <person name="Januszkiewicz K."/>
            <person name="Wedrychowicz H."/>
        </authorList>
    </citation>
    <scope>NUCLEOTIDE SEQUENCE [LARGE SCALE GENOMIC DNA]</scope>
    <source>
        <strain evidence="22">DSM 1682</strain>
    </source>
</reference>
<dbReference type="Gene3D" id="3.30.390.30">
    <property type="match status" value="1"/>
</dbReference>
<comment type="subcellular location">
    <subcellularLocation>
        <location evidence="1">Cytoplasm</location>
    </subcellularLocation>
</comment>
<evidence type="ECO:0000256" key="1">
    <source>
        <dbReference type="ARBA" id="ARBA00004496"/>
    </source>
</evidence>
<dbReference type="PIRSF" id="PIRSF000350">
    <property type="entry name" value="Mercury_reductase_MerA"/>
    <property type="match status" value="1"/>
</dbReference>
<feature type="binding site" evidence="14">
    <location>
        <position position="311"/>
    </location>
    <ligand>
        <name>FAD</name>
        <dbReference type="ChEBI" id="CHEBI:57692"/>
    </ligand>
</feature>
<keyword evidence="10" id="KW-1015">Disulfide bond</keyword>
<dbReference type="EMBL" id="CP014223">
    <property type="protein sequence ID" value="AMJ40761.1"/>
    <property type="molecule type" value="Genomic_DNA"/>
</dbReference>
<dbReference type="InterPro" id="IPR006258">
    <property type="entry name" value="Lipoamide_DH"/>
</dbReference>
<evidence type="ECO:0000256" key="14">
    <source>
        <dbReference type="PIRSR" id="PIRSR000350-3"/>
    </source>
</evidence>
<dbReference type="Proteomes" id="UP000068026">
    <property type="component" value="Chromosome"/>
</dbReference>
<evidence type="ECO:0000256" key="4">
    <source>
        <dbReference type="ARBA" id="ARBA00016961"/>
    </source>
</evidence>
<dbReference type="EC" id="1.8.1.4" evidence="3 16"/>
<accession>A0A0X1U754</accession>
<organism evidence="20 22">
    <name type="scientific">Anaerotignum propionicum DSM 1682</name>
    <dbReference type="NCBI Taxonomy" id="991789"/>
    <lineage>
        <taxon>Bacteria</taxon>
        <taxon>Bacillati</taxon>
        <taxon>Bacillota</taxon>
        <taxon>Clostridia</taxon>
        <taxon>Lachnospirales</taxon>
        <taxon>Anaerotignaceae</taxon>
        <taxon>Anaerotignum</taxon>
    </lineage>
</organism>
<evidence type="ECO:0000256" key="3">
    <source>
        <dbReference type="ARBA" id="ARBA00012608"/>
    </source>
</evidence>
<reference evidence="21" key="2">
    <citation type="submission" date="2016-01" db="EMBL/GenBank/DDBJ databases">
        <authorList>
            <person name="Poehlein A."/>
            <person name="Schlien K."/>
            <person name="Gottschalk G."/>
            <person name="Buckel W."/>
            <person name="Daniel R."/>
        </authorList>
    </citation>
    <scope>NUCLEOTIDE SEQUENCE [LARGE SCALE GENOMIC DNA]</scope>
    <source>
        <strain evidence="21">X2</strain>
    </source>
</reference>
<evidence type="ECO:0000313" key="22">
    <source>
        <dbReference type="Proteomes" id="UP000184204"/>
    </source>
</evidence>
<keyword evidence="14" id="KW-0547">Nucleotide-binding</keyword>
<dbReference type="EMBL" id="FQUA01000016">
    <property type="protein sequence ID" value="SHF09086.1"/>
    <property type="molecule type" value="Genomic_DNA"/>
</dbReference>
<evidence type="ECO:0000256" key="16">
    <source>
        <dbReference type="RuleBase" id="RU003692"/>
    </source>
</evidence>
<evidence type="ECO:0000256" key="11">
    <source>
        <dbReference type="ARBA" id="ARBA00023284"/>
    </source>
</evidence>
<keyword evidence="8 16" id="KW-0560">Oxidoreductase</keyword>
<evidence type="ECO:0000256" key="13">
    <source>
        <dbReference type="PIRSR" id="PIRSR000350-2"/>
    </source>
</evidence>
<dbReference type="GO" id="GO:0050660">
    <property type="term" value="F:flavin adenine dinucleotide binding"/>
    <property type="evidence" value="ECO:0007669"/>
    <property type="project" value="InterPro"/>
</dbReference>
<dbReference type="InterPro" id="IPR050151">
    <property type="entry name" value="Class-I_Pyr_Nuc-Dis_Oxidored"/>
</dbReference>
<dbReference type="InterPro" id="IPR012999">
    <property type="entry name" value="Pyr_OxRdtase_I_AS"/>
</dbReference>
<feature type="disulfide bond" description="Redox-active" evidence="15">
    <location>
        <begin position="44"/>
        <end position="49"/>
    </location>
</feature>
<evidence type="ECO:0000256" key="5">
    <source>
        <dbReference type="ARBA" id="ARBA00022490"/>
    </source>
</evidence>
<comment type="catalytic activity">
    <reaction evidence="12 16">
        <text>N(6)-[(R)-dihydrolipoyl]-L-lysyl-[protein] + NAD(+) = N(6)-[(R)-lipoyl]-L-lysyl-[protein] + NADH + H(+)</text>
        <dbReference type="Rhea" id="RHEA:15045"/>
        <dbReference type="Rhea" id="RHEA-COMP:10474"/>
        <dbReference type="Rhea" id="RHEA-COMP:10475"/>
        <dbReference type="ChEBI" id="CHEBI:15378"/>
        <dbReference type="ChEBI" id="CHEBI:57540"/>
        <dbReference type="ChEBI" id="CHEBI:57945"/>
        <dbReference type="ChEBI" id="CHEBI:83099"/>
        <dbReference type="ChEBI" id="CHEBI:83100"/>
        <dbReference type="EC" id="1.8.1.4"/>
    </reaction>
</comment>
<feature type="domain" description="Pyridine nucleotide-disulphide oxidoreductase dimerisation" evidence="17">
    <location>
        <begin position="345"/>
        <end position="453"/>
    </location>
</feature>
<dbReference type="InterPro" id="IPR023753">
    <property type="entry name" value="FAD/NAD-binding_dom"/>
</dbReference>
<dbReference type="FunFam" id="3.30.390.30:FF:000001">
    <property type="entry name" value="Dihydrolipoyl dehydrogenase"/>
    <property type="match status" value="1"/>
</dbReference>
<evidence type="ECO:0000256" key="7">
    <source>
        <dbReference type="ARBA" id="ARBA00022827"/>
    </source>
</evidence>
<feature type="active site" description="Proton acceptor" evidence="13">
    <location>
        <position position="443"/>
    </location>
</feature>
<feature type="domain" description="FAD/NAD(P)-binding" evidence="18">
    <location>
        <begin position="7"/>
        <end position="326"/>
    </location>
</feature>
<dbReference type="InterPro" id="IPR016156">
    <property type="entry name" value="FAD/NAD-linked_Rdtase_dimer_sf"/>
</dbReference>
<evidence type="ECO:0000313" key="21">
    <source>
        <dbReference type="Proteomes" id="UP000068026"/>
    </source>
</evidence>
<keyword evidence="7 14" id="KW-0274">FAD</keyword>
<dbReference type="PANTHER" id="PTHR22912">
    <property type="entry name" value="DISULFIDE OXIDOREDUCTASE"/>
    <property type="match status" value="1"/>
</dbReference>
<feature type="binding site" evidence="14">
    <location>
        <position position="271"/>
    </location>
    <ligand>
        <name>NAD(+)</name>
        <dbReference type="ChEBI" id="CHEBI:57540"/>
    </ligand>
</feature>
<protein>
    <recommendedName>
        <fullName evidence="4 16">Dihydrolipoyl dehydrogenase</fullName>
        <ecNumber evidence="3 16">1.8.1.4</ecNumber>
    </recommendedName>
</protein>
<dbReference type="SUPFAM" id="SSF51905">
    <property type="entry name" value="FAD/NAD(P)-binding domain"/>
    <property type="match status" value="1"/>
</dbReference>